<sequence>MLHAAFLLICLLLPHYVHSDCCRLPFTDRECNVRREGPHRYQVMPDRRSGLVKESTECFINDFDANYRKVVETKNYCNDCPGLLILHTNSSEIFLFPEYLERILEGRTPTQRKNVIILTKSLVGAYDLDFSFLTRFYTARPVADVPSIYVDLQLPVFDPKLEHQPSLRLRLPVYDEDKEGFTKISRQELINPLDATDSATLNAHQLPYLYHFDIEKHHYSPNLCTLNNVTVSSTGLMWKTIDSGAPTCHTYMPFLGRNRCFASGFTRIFCPIEESVSTDDTLQLSLYAQVINHVEHLTVAVTGGRHVEMALSNRQLYPAEQVKVLLLQGHLAVTDINLNLSIRVEYGWNCKDFSLAVPAGFSATRYRRFDGENLAIFESNSVVTLPSCFKVIPNGAQAAAALLRNTLESTTLPSPIAPQPVDPAEEYQFDDNDDLPTVVKPEIVDGLNAANKTIVDLENQENFITYYWNIITSDSNLPYTIVVLIVLVALIPICLGVCYRVYCGQHRRSDWTLEHPAHITSASMKSKDELNSVSVQSHVNMSTQTTDTPIRI</sequence>
<feature type="signal peptide" evidence="2">
    <location>
        <begin position="1"/>
        <end position="19"/>
    </location>
</feature>
<dbReference type="OrthoDB" id="10041991at2759"/>
<protein>
    <submittedName>
        <fullName evidence="3">Uncharacterized protein</fullName>
    </submittedName>
</protein>
<comment type="caution">
    <text evidence="3">The sequence shown here is derived from an EMBL/GenBank/DDBJ whole genome shotgun (WGS) entry which is preliminary data.</text>
</comment>
<feature type="chain" id="PRO_5032726459" evidence="2">
    <location>
        <begin position="20"/>
        <end position="552"/>
    </location>
</feature>
<keyword evidence="1" id="KW-1133">Transmembrane helix</keyword>
<feature type="transmembrane region" description="Helical" evidence="1">
    <location>
        <begin position="479"/>
        <end position="502"/>
    </location>
</feature>
<dbReference type="EMBL" id="CAJNOJ010000017">
    <property type="protein sequence ID" value="CAF0827062.1"/>
    <property type="molecule type" value="Genomic_DNA"/>
</dbReference>
<proteinExistence type="predicted"/>
<dbReference type="AlphaFoldDB" id="A0A813UFT2"/>
<name>A0A813UFT2_ADIRI</name>
<evidence type="ECO:0000256" key="2">
    <source>
        <dbReference type="SAM" id="SignalP"/>
    </source>
</evidence>
<evidence type="ECO:0000256" key="1">
    <source>
        <dbReference type="SAM" id="Phobius"/>
    </source>
</evidence>
<keyword evidence="1" id="KW-0472">Membrane</keyword>
<reference evidence="3" key="1">
    <citation type="submission" date="2021-02" db="EMBL/GenBank/DDBJ databases">
        <authorList>
            <person name="Nowell W R."/>
        </authorList>
    </citation>
    <scope>NUCLEOTIDE SEQUENCE</scope>
</reference>
<organism evidence="3 4">
    <name type="scientific">Adineta ricciae</name>
    <name type="common">Rotifer</name>
    <dbReference type="NCBI Taxonomy" id="249248"/>
    <lineage>
        <taxon>Eukaryota</taxon>
        <taxon>Metazoa</taxon>
        <taxon>Spiralia</taxon>
        <taxon>Gnathifera</taxon>
        <taxon>Rotifera</taxon>
        <taxon>Eurotatoria</taxon>
        <taxon>Bdelloidea</taxon>
        <taxon>Adinetida</taxon>
        <taxon>Adinetidae</taxon>
        <taxon>Adineta</taxon>
    </lineage>
</organism>
<gene>
    <name evidence="3" type="ORF">EDS130_LOCUS6148</name>
</gene>
<dbReference type="Proteomes" id="UP000663852">
    <property type="component" value="Unassembled WGS sequence"/>
</dbReference>
<keyword evidence="1" id="KW-0812">Transmembrane</keyword>
<evidence type="ECO:0000313" key="3">
    <source>
        <dbReference type="EMBL" id="CAF0827062.1"/>
    </source>
</evidence>
<evidence type="ECO:0000313" key="4">
    <source>
        <dbReference type="Proteomes" id="UP000663852"/>
    </source>
</evidence>
<accession>A0A813UFT2</accession>
<keyword evidence="2" id="KW-0732">Signal</keyword>